<sequence>MIKRKLFRVICKALKISECEIAPEWLTWIFFPMKKYAIKFACVQYDFQHDIYTINGCKISGGVFSEWGKKGIPEGGYFKLLRREKDGMIYVERFAPNTDFNLTHPADSQVKS</sequence>
<keyword evidence="2" id="KW-1185">Reference proteome</keyword>
<name>A0AAE3JK15_9SPIR</name>
<protein>
    <submittedName>
        <fullName evidence="1">Uncharacterized protein</fullName>
    </submittedName>
</protein>
<proteinExistence type="predicted"/>
<reference evidence="1" key="1">
    <citation type="submission" date="2021-08" db="EMBL/GenBank/DDBJ databases">
        <title>Comparative analyses of Brucepasteria parasyntrophica and Teretinema zuelzerae.</title>
        <authorList>
            <person name="Song Y."/>
            <person name="Brune A."/>
        </authorList>
    </citation>
    <scope>NUCLEOTIDE SEQUENCE</scope>
    <source>
        <strain evidence="1">DSM 1903</strain>
    </source>
</reference>
<dbReference type="Proteomes" id="UP001198163">
    <property type="component" value="Unassembled WGS sequence"/>
</dbReference>
<dbReference type="RefSeq" id="WP_230758281.1">
    <property type="nucleotide sequence ID" value="NZ_JAINWA010000003.1"/>
</dbReference>
<dbReference type="AlphaFoldDB" id="A0AAE3JK15"/>
<evidence type="ECO:0000313" key="2">
    <source>
        <dbReference type="Proteomes" id="UP001198163"/>
    </source>
</evidence>
<gene>
    <name evidence="1" type="ORF">K7J14_15005</name>
</gene>
<accession>A0AAE3JK15</accession>
<organism evidence="1 2">
    <name type="scientific">Teretinema zuelzerae</name>
    <dbReference type="NCBI Taxonomy" id="156"/>
    <lineage>
        <taxon>Bacteria</taxon>
        <taxon>Pseudomonadati</taxon>
        <taxon>Spirochaetota</taxon>
        <taxon>Spirochaetia</taxon>
        <taxon>Spirochaetales</taxon>
        <taxon>Treponemataceae</taxon>
        <taxon>Teretinema</taxon>
    </lineage>
</organism>
<dbReference type="EMBL" id="JAINWA010000003">
    <property type="protein sequence ID" value="MCD1656006.1"/>
    <property type="molecule type" value="Genomic_DNA"/>
</dbReference>
<evidence type="ECO:0000313" key="1">
    <source>
        <dbReference type="EMBL" id="MCD1656006.1"/>
    </source>
</evidence>
<comment type="caution">
    <text evidence="1">The sequence shown here is derived from an EMBL/GenBank/DDBJ whole genome shotgun (WGS) entry which is preliminary data.</text>
</comment>